<dbReference type="CDD" id="cd00616">
    <property type="entry name" value="AHBA_syn"/>
    <property type="match status" value="1"/>
</dbReference>
<name>A0A1G2KTS2_9BACT</name>
<feature type="modified residue" description="N6-(pyridoxal phosphate)lysine" evidence="4">
    <location>
        <position position="182"/>
    </location>
</feature>
<dbReference type="PANTHER" id="PTHR30244:SF36">
    <property type="entry name" value="3-OXO-GLUCOSE-6-PHOSPHATE:GLUTAMATE AMINOTRANSFERASE"/>
    <property type="match status" value="1"/>
</dbReference>
<dbReference type="InterPro" id="IPR015424">
    <property type="entry name" value="PyrdxlP-dep_Trfase"/>
</dbReference>
<dbReference type="GO" id="GO:0000271">
    <property type="term" value="P:polysaccharide biosynthetic process"/>
    <property type="evidence" value="ECO:0007669"/>
    <property type="project" value="TreeGrafter"/>
</dbReference>
<dbReference type="Proteomes" id="UP000177362">
    <property type="component" value="Unassembled WGS sequence"/>
</dbReference>
<accession>A0A1G2KTS2</accession>
<proteinExistence type="inferred from homology"/>
<evidence type="ECO:0000256" key="3">
    <source>
        <dbReference type="PIRSR" id="PIRSR000390-1"/>
    </source>
</evidence>
<dbReference type="STRING" id="1802271.A3C11_00010"/>
<dbReference type="InterPro" id="IPR000653">
    <property type="entry name" value="DegT/StrS_aminotransferase"/>
</dbReference>
<dbReference type="GO" id="GO:0030170">
    <property type="term" value="F:pyridoxal phosphate binding"/>
    <property type="evidence" value="ECO:0007669"/>
    <property type="project" value="TreeGrafter"/>
</dbReference>
<dbReference type="Pfam" id="PF01041">
    <property type="entry name" value="DegT_DnrJ_EryC1"/>
    <property type="match status" value="1"/>
</dbReference>
<protein>
    <recommendedName>
        <fullName evidence="8">Transcriptional regulator</fullName>
    </recommendedName>
</protein>
<dbReference type="GO" id="GO:0008483">
    <property type="term" value="F:transaminase activity"/>
    <property type="evidence" value="ECO:0007669"/>
    <property type="project" value="TreeGrafter"/>
</dbReference>
<evidence type="ECO:0000256" key="1">
    <source>
        <dbReference type="ARBA" id="ARBA00022898"/>
    </source>
</evidence>
<evidence type="ECO:0000256" key="2">
    <source>
        <dbReference type="ARBA" id="ARBA00037999"/>
    </source>
</evidence>
<evidence type="ECO:0000256" key="4">
    <source>
        <dbReference type="PIRSR" id="PIRSR000390-2"/>
    </source>
</evidence>
<evidence type="ECO:0008006" key="8">
    <source>
        <dbReference type="Google" id="ProtNLM"/>
    </source>
</evidence>
<dbReference type="PIRSF" id="PIRSF000390">
    <property type="entry name" value="PLP_StrS"/>
    <property type="match status" value="1"/>
</dbReference>
<dbReference type="InterPro" id="IPR015421">
    <property type="entry name" value="PyrdxlP-dep_Trfase_major"/>
</dbReference>
<dbReference type="SUPFAM" id="SSF53383">
    <property type="entry name" value="PLP-dependent transferases"/>
    <property type="match status" value="1"/>
</dbReference>
<dbReference type="InterPro" id="IPR015422">
    <property type="entry name" value="PyrdxlP-dep_Trfase_small"/>
</dbReference>
<evidence type="ECO:0000313" key="7">
    <source>
        <dbReference type="Proteomes" id="UP000177362"/>
    </source>
</evidence>
<gene>
    <name evidence="6" type="ORF">A3C11_00010</name>
</gene>
<feature type="active site" description="Proton acceptor" evidence="3">
    <location>
        <position position="182"/>
    </location>
</feature>
<dbReference type="PANTHER" id="PTHR30244">
    <property type="entry name" value="TRANSAMINASE"/>
    <property type="match status" value="1"/>
</dbReference>
<sequence>MITVYMSEYLINLKILLSFWDIIRRRDFTLGKTVRELEGKLASYCGAKYAIGVGNATDALILSLKACGIGPGDEVITSAVGFFSTAGAITWVNAKPVFVDANLETSNIDVSKIEPAITPRTKAILPVHLNGRIADMEPILAIAKKHGLFVITDAAQAIGSKYKGKPVGEWGDFVCLSFGYSKILETYGDGGMIFTNRSELAEKVWPLRTYGARSWAEIHTNNKVVGVASRLNSFQAAVLLEKLKYTEARIQKQRQHYLLYRELLKGAGDVKFLRDDADYYLNGYRLPVLTEQRGALRDFLLRKGKKVYNWYPVPLPRLPAFQNLEYKKGDFPNAERIAAECLILPTHFSIPKKKIAQIANLVRLFYQV</sequence>
<keyword evidence="1 4" id="KW-0663">Pyridoxal phosphate</keyword>
<comment type="caution">
    <text evidence="6">The sequence shown here is derived from an EMBL/GenBank/DDBJ whole genome shotgun (WGS) entry which is preliminary data.</text>
</comment>
<reference evidence="6 7" key="1">
    <citation type="journal article" date="2016" name="Nat. Commun.">
        <title>Thousands of microbial genomes shed light on interconnected biogeochemical processes in an aquifer system.</title>
        <authorList>
            <person name="Anantharaman K."/>
            <person name="Brown C.T."/>
            <person name="Hug L.A."/>
            <person name="Sharon I."/>
            <person name="Castelle C.J."/>
            <person name="Probst A.J."/>
            <person name="Thomas B.C."/>
            <person name="Singh A."/>
            <person name="Wilkins M.J."/>
            <person name="Karaoz U."/>
            <person name="Brodie E.L."/>
            <person name="Williams K.H."/>
            <person name="Hubbard S.S."/>
            <person name="Banfield J.F."/>
        </authorList>
    </citation>
    <scope>NUCLEOTIDE SEQUENCE [LARGE SCALE GENOMIC DNA]</scope>
</reference>
<comment type="similarity">
    <text evidence="2 5">Belongs to the DegT/DnrJ/EryC1 family.</text>
</comment>
<dbReference type="Gene3D" id="3.40.640.10">
    <property type="entry name" value="Type I PLP-dependent aspartate aminotransferase-like (Major domain)"/>
    <property type="match status" value="1"/>
</dbReference>
<dbReference type="Gene3D" id="3.90.1150.10">
    <property type="entry name" value="Aspartate Aminotransferase, domain 1"/>
    <property type="match status" value="1"/>
</dbReference>
<dbReference type="AlphaFoldDB" id="A0A1G2KTS2"/>
<organism evidence="6 7">
    <name type="scientific">Candidatus Sungbacteria bacterium RIFCSPHIGHO2_02_FULL_49_12</name>
    <dbReference type="NCBI Taxonomy" id="1802271"/>
    <lineage>
        <taxon>Bacteria</taxon>
        <taxon>Candidatus Sungiibacteriota</taxon>
    </lineage>
</organism>
<evidence type="ECO:0000313" key="6">
    <source>
        <dbReference type="EMBL" id="OHA02012.1"/>
    </source>
</evidence>
<evidence type="ECO:0000256" key="5">
    <source>
        <dbReference type="RuleBase" id="RU004508"/>
    </source>
</evidence>
<dbReference type="EMBL" id="MHQJ01000002">
    <property type="protein sequence ID" value="OHA02012.1"/>
    <property type="molecule type" value="Genomic_DNA"/>
</dbReference>